<dbReference type="InterPro" id="IPR029016">
    <property type="entry name" value="GAF-like_dom_sf"/>
</dbReference>
<organism evidence="10 11">
    <name type="scientific">Allostreptomyces psammosilenae</name>
    <dbReference type="NCBI Taxonomy" id="1892865"/>
    <lineage>
        <taxon>Bacteria</taxon>
        <taxon>Bacillati</taxon>
        <taxon>Actinomycetota</taxon>
        <taxon>Actinomycetes</taxon>
        <taxon>Kitasatosporales</taxon>
        <taxon>Streptomycetaceae</taxon>
        <taxon>Allostreptomyces</taxon>
    </lineage>
</organism>
<dbReference type="InterPro" id="IPR050707">
    <property type="entry name" value="HTH_MetabolicPath_Reg"/>
</dbReference>
<dbReference type="Pfam" id="PF09339">
    <property type="entry name" value="HTH_IclR"/>
    <property type="match status" value="1"/>
</dbReference>
<proteinExistence type="predicted"/>
<dbReference type="Proteomes" id="UP000567795">
    <property type="component" value="Unassembled WGS sequence"/>
</dbReference>
<evidence type="ECO:0000256" key="5">
    <source>
        <dbReference type="ARBA" id="ARBA00023163"/>
    </source>
</evidence>
<dbReference type="PANTHER" id="PTHR30136">
    <property type="entry name" value="HELIX-TURN-HELIX TRANSCRIPTIONAL REGULATOR, ICLR FAMILY"/>
    <property type="match status" value="1"/>
</dbReference>
<dbReference type="FunFam" id="1.10.10.10:FF:000056">
    <property type="entry name" value="IclR family transcriptional regulator"/>
    <property type="match status" value="1"/>
</dbReference>
<evidence type="ECO:0000256" key="1">
    <source>
        <dbReference type="ARBA" id="ARBA00022798"/>
    </source>
</evidence>
<evidence type="ECO:0000256" key="3">
    <source>
        <dbReference type="ARBA" id="ARBA00023125"/>
    </source>
</evidence>
<comment type="caution">
    <text evidence="10">The sequence shown here is derived from an EMBL/GenBank/DDBJ whole genome shotgun (WGS) entry which is preliminary data.</text>
</comment>
<feature type="domain" description="IclR-ED" evidence="9">
    <location>
        <begin position="71"/>
        <end position="254"/>
    </location>
</feature>
<dbReference type="Gene3D" id="3.30.450.40">
    <property type="match status" value="1"/>
</dbReference>
<dbReference type="GO" id="GO:0003700">
    <property type="term" value="F:DNA-binding transcription factor activity"/>
    <property type="evidence" value="ECO:0007669"/>
    <property type="project" value="TreeGrafter"/>
</dbReference>
<evidence type="ECO:0000256" key="6">
    <source>
        <dbReference type="ARBA" id="ARBA00058938"/>
    </source>
</evidence>
<dbReference type="PROSITE" id="PS51077">
    <property type="entry name" value="HTH_ICLR"/>
    <property type="match status" value="1"/>
</dbReference>
<keyword evidence="5" id="KW-0804">Transcription</keyword>
<feature type="domain" description="HTH iclR-type" evidence="8">
    <location>
        <begin position="8"/>
        <end position="70"/>
    </location>
</feature>
<dbReference type="GO" id="GO:0045892">
    <property type="term" value="P:negative regulation of DNA-templated transcription"/>
    <property type="evidence" value="ECO:0007669"/>
    <property type="project" value="TreeGrafter"/>
</dbReference>
<dbReference type="Pfam" id="PF01614">
    <property type="entry name" value="IclR_C"/>
    <property type="match status" value="1"/>
</dbReference>
<dbReference type="SUPFAM" id="SSF55781">
    <property type="entry name" value="GAF domain-like"/>
    <property type="match status" value="1"/>
</dbReference>
<dbReference type="InterPro" id="IPR005471">
    <property type="entry name" value="Tscrpt_reg_IclR_N"/>
</dbReference>
<dbReference type="AlphaFoldDB" id="A0A852ZQ90"/>
<reference evidence="10 11" key="1">
    <citation type="submission" date="2020-07" db="EMBL/GenBank/DDBJ databases">
        <title>Sequencing the genomes of 1000 actinobacteria strains.</title>
        <authorList>
            <person name="Klenk H.-P."/>
        </authorList>
    </citation>
    <scope>NUCLEOTIDE SEQUENCE [LARGE SCALE GENOMIC DNA]</scope>
    <source>
        <strain evidence="10 11">DSM 42178</strain>
    </source>
</reference>
<evidence type="ECO:0000256" key="7">
    <source>
        <dbReference type="ARBA" id="ARBA00070406"/>
    </source>
</evidence>
<keyword evidence="2" id="KW-0805">Transcription regulation</keyword>
<dbReference type="InterPro" id="IPR014757">
    <property type="entry name" value="Tscrpt_reg_IclR_C"/>
</dbReference>
<evidence type="ECO:0000256" key="4">
    <source>
        <dbReference type="ARBA" id="ARBA00023159"/>
    </source>
</evidence>
<dbReference type="Gene3D" id="1.10.10.10">
    <property type="entry name" value="Winged helix-like DNA-binding domain superfamily/Winged helix DNA-binding domain"/>
    <property type="match status" value="1"/>
</dbReference>
<dbReference type="GO" id="GO:0003677">
    <property type="term" value="F:DNA binding"/>
    <property type="evidence" value="ECO:0007669"/>
    <property type="project" value="UniProtKB-KW"/>
</dbReference>
<dbReference type="PROSITE" id="PS51078">
    <property type="entry name" value="ICLR_ED"/>
    <property type="match status" value="1"/>
</dbReference>
<dbReference type="RefSeq" id="WP_179812894.1">
    <property type="nucleotide sequence ID" value="NZ_JACBZD010000001.1"/>
</dbReference>
<evidence type="ECO:0000259" key="9">
    <source>
        <dbReference type="PROSITE" id="PS51078"/>
    </source>
</evidence>
<evidence type="ECO:0000313" key="10">
    <source>
        <dbReference type="EMBL" id="NYI03915.1"/>
    </source>
</evidence>
<dbReference type="SUPFAM" id="SSF46785">
    <property type="entry name" value="Winged helix' DNA-binding domain"/>
    <property type="match status" value="1"/>
</dbReference>
<evidence type="ECO:0000313" key="11">
    <source>
        <dbReference type="Proteomes" id="UP000567795"/>
    </source>
</evidence>
<dbReference type="PANTHER" id="PTHR30136:SF24">
    <property type="entry name" value="HTH-TYPE TRANSCRIPTIONAL REPRESSOR ALLR"/>
    <property type="match status" value="1"/>
</dbReference>
<sequence length="255" mass="26849">MPAEPGTNQSVERAVAVLRAFGPDRPQLRVSDVAQIVGLGTSTTSRLLATLEQLDLVERDPVSALYRVGLGVLPLAAVAVNQHPVHRASRMVLQELAARTGLGANAAVRRDDQLMFLCNFEGPRAPKAYTQAGHTAPLHATGIGKCLLSGMSPGERRALLGAELPAHTQHTVTSHEALDAVLEEIRRAGYAVEEEERALGRASVAAPVVDSGGAVVAGVSLWGPASVLNEPRRRAELVREVIEAADAISQALGAH</sequence>
<evidence type="ECO:0000259" key="8">
    <source>
        <dbReference type="PROSITE" id="PS51077"/>
    </source>
</evidence>
<name>A0A852ZQ90_9ACTN</name>
<dbReference type="InterPro" id="IPR036390">
    <property type="entry name" value="WH_DNA-bd_sf"/>
</dbReference>
<accession>A0A852ZQ90</accession>
<evidence type="ECO:0000256" key="2">
    <source>
        <dbReference type="ARBA" id="ARBA00023015"/>
    </source>
</evidence>
<gene>
    <name evidence="10" type="ORF">FHU37_000858</name>
</gene>
<dbReference type="SMART" id="SM00346">
    <property type="entry name" value="HTH_ICLR"/>
    <property type="match status" value="1"/>
</dbReference>
<keyword evidence="3 10" id="KW-0238">DNA-binding</keyword>
<comment type="function">
    <text evidence="6">May be an activator protein for the gylABX operon.</text>
</comment>
<dbReference type="GO" id="GO:0006071">
    <property type="term" value="P:glycerol metabolic process"/>
    <property type="evidence" value="ECO:0007669"/>
    <property type="project" value="UniProtKB-KW"/>
</dbReference>
<dbReference type="EMBL" id="JACBZD010000001">
    <property type="protein sequence ID" value="NYI03915.1"/>
    <property type="molecule type" value="Genomic_DNA"/>
</dbReference>
<dbReference type="InterPro" id="IPR036388">
    <property type="entry name" value="WH-like_DNA-bd_sf"/>
</dbReference>
<keyword evidence="11" id="KW-1185">Reference proteome</keyword>
<keyword evidence="4" id="KW-0010">Activator</keyword>
<keyword evidence="1" id="KW-0319">Glycerol metabolism</keyword>
<protein>
    <recommendedName>
        <fullName evidence="7">Glycerol operon regulatory protein</fullName>
    </recommendedName>
</protein>